<feature type="compositionally biased region" description="Basic residues" evidence="1">
    <location>
        <begin position="1108"/>
        <end position="1117"/>
    </location>
</feature>
<feature type="region of interest" description="Disordered" evidence="1">
    <location>
        <begin position="579"/>
        <end position="624"/>
    </location>
</feature>
<reference evidence="3" key="1">
    <citation type="submission" date="2021-01" db="UniProtKB">
        <authorList>
            <consortium name="EnsemblMetazoa"/>
        </authorList>
    </citation>
    <scope>IDENTIFICATION</scope>
</reference>
<feature type="compositionally biased region" description="Polar residues" evidence="1">
    <location>
        <begin position="177"/>
        <end position="191"/>
    </location>
</feature>
<protein>
    <recommendedName>
        <fullName evidence="2">SANTA domain-containing protein</fullName>
    </recommendedName>
</protein>
<feature type="region of interest" description="Disordered" evidence="1">
    <location>
        <begin position="374"/>
        <end position="409"/>
    </location>
</feature>
<organism evidence="3 4">
    <name type="scientific">Nasonia vitripennis</name>
    <name type="common">Parasitic wasp</name>
    <dbReference type="NCBI Taxonomy" id="7425"/>
    <lineage>
        <taxon>Eukaryota</taxon>
        <taxon>Metazoa</taxon>
        <taxon>Ecdysozoa</taxon>
        <taxon>Arthropoda</taxon>
        <taxon>Hexapoda</taxon>
        <taxon>Insecta</taxon>
        <taxon>Pterygota</taxon>
        <taxon>Neoptera</taxon>
        <taxon>Endopterygota</taxon>
        <taxon>Hymenoptera</taxon>
        <taxon>Apocrita</taxon>
        <taxon>Proctotrupomorpha</taxon>
        <taxon>Chalcidoidea</taxon>
        <taxon>Pteromalidae</taxon>
        <taxon>Pteromalinae</taxon>
        <taxon>Nasonia</taxon>
    </lineage>
</organism>
<accession>A0A7M7IPT3</accession>
<sequence>MDSPGIKFADLKKEERYKRLERNLKLAFVKQMERMKSSDEKGYYYTSPTWPSLSSINPDGMDMSCANGSPSLQVSRVESEVLSSSNNLCKVLTMHPNGHVEQRLPMATSSVKKFPINDSERDRAIMPPPPTTLFHNVKNTSSIDSNQIAQSRQGSETKLEGQVHDFSVKPMAGASADQESNISQTDSHNSITPREFSRWRVLLNDQGQLIIKGTLECGKIARSKPVIQRFTSTKVLSIYKHIYVLCGNIVDDRNELPDYVRGKFHNGFPDDWENVYQIWRNYTAGGCQITFRWPTPITDSDDDLQSQITDFSYIKNKQIKFKNKEQLSKPVLDNGSSLGYHSKLQTSGNKNLEKSNEKDEIIKAFKNQVMNEKIDDSGHSSDVKDTSQCNHERAENLSEDAHSSGANSSNSNLKNISFLYEIIREDKVRIILSKLGDKNCPAQYLDKFIDLIDCLKYLLPYKFSISNSEIEKREQNLSPAKNQNLGCSRCSNTASFSEMQETIPENQSNNLKDNPYATSTEINKNLQNPEYSENALVKDSHVRHLVEANSANESSDSDDYMGFPHVSLSHLIKPKLQKFERYRDRKNRSNERKNFDKNMQVKEQVESIPNKKSEQYYDSSVSISEDDYERRIQEQKKAFPPSPHKDLNKTPVTGNFRHSMKKSTSGNNIDNERDNDGFKVPLIITRINQKPAEKQKPIIKSCEPTNFVIKQIIRHPQKVQVSETSDVSIIEDDVSLNNKKVIHNTTTAPENHNPTDISHKDNVGDLGKELMQHPFLTYDSEDFLNEEEMNVQDQLSSIKSDKNRAKSPQFAEKSKINNTKTPANISGTKGETEEKSSSGKKKTPLSIKSTKNNLFGSKENPKVLASWIPCVVYDDEFKKKCSLTFEGKLLNEAGHVLKRKFVTSPVCQRHSSTLVETVHGEYYKLSGELNDTKHVLHKELLKQCRTGCPSKIKEFCEEWKRLRPVAETNASAKSSILDASIDTFSMSTSLRGRRIVPTLEWWKGERIVTKDNDTIYTPGREWDSSSLNNLKKSETSKKPMSLSEQRPPKNSTKKEVAIKTTKSSTKPKKTKNTSSQKSKEKPAPKRVAQTLEFSSSSDCDQQESPIKRTLRRPKQKVKSNPLLVSQPKSTSPQFEVDILTESAYNTKLRKRQRLEANGNQQLKKPTKKFFLFKRSQASTKKPDSELVWTYEKEQRHRDILSDDQTSIRYCDEFRKTSNLH</sequence>
<dbReference type="RefSeq" id="XP_016839454.1">
    <property type="nucleotide sequence ID" value="XM_016983965.3"/>
</dbReference>
<dbReference type="GeneID" id="100678240"/>
<name>A0A7M7IPT3_NASVI</name>
<feature type="compositionally biased region" description="Polar residues" evidence="1">
    <location>
        <begin position="334"/>
        <end position="350"/>
    </location>
</feature>
<feature type="region of interest" description="Disordered" evidence="1">
    <location>
        <begin position="1018"/>
        <end position="1132"/>
    </location>
</feature>
<feature type="compositionally biased region" description="Polar residues" evidence="1">
    <location>
        <begin position="816"/>
        <end position="825"/>
    </location>
</feature>
<feature type="domain" description="SANTA" evidence="2">
    <location>
        <begin position="198"/>
        <end position="274"/>
    </location>
</feature>
<dbReference type="AlphaFoldDB" id="A0A7M7IPT3"/>
<feature type="compositionally biased region" description="Polar residues" evidence="1">
    <location>
        <begin position="1091"/>
        <end position="1104"/>
    </location>
</feature>
<feature type="compositionally biased region" description="Basic and acidic residues" evidence="1">
    <location>
        <begin position="579"/>
        <end position="615"/>
    </location>
</feature>
<dbReference type="InParanoid" id="A0A7M7IPT3"/>
<feature type="region of interest" description="Disordered" evidence="1">
    <location>
        <begin position="172"/>
        <end position="191"/>
    </location>
</feature>
<dbReference type="KEGG" id="nvi:100678240"/>
<dbReference type="Pfam" id="PF09133">
    <property type="entry name" value="SANTA"/>
    <property type="match status" value="2"/>
</dbReference>
<feature type="region of interest" description="Disordered" evidence="1">
    <location>
        <begin position="788"/>
        <end position="852"/>
    </location>
</feature>
<feature type="compositionally biased region" description="Polar residues" evidence="1">
    <location>
        <begin position="1122"/>
        <end position="1132"/>
    </location>
</feature>
<feature type="compositionally biased region" description="Basic and acidic residues" evidence="1">
    <location>
        <begin position="637"/>
        <end position="648"/>
    </location>
</feature>
<feature type="compositionally biased region" description="Basic and acidic residues" evidence="1">
    <location>
        <begin position="374"/>
        <end position="402"/>
    </location>
</feature>
<evidence type="ECO:0000259" key="2">
    <source>
        <dbReference type="Pfam" id="PF09133"/>
    </source>
</evidence>
<dbReference type="OrthoDB" id="118550at2759"/>
<dbReference type="InterPro" id="IPR015216">
    <property type="entry name" value="SANTA"/>
</dbReference>
<dbReference type="Proteomes" id="UP000002358">
    <property type="component" value="Chromosome 3"/>
</dbReference>
<keyword evidence="4" id="KW-1185">Reference proteome</keyword>
<feature type="region of interest" description="Disordered" evidence="1">
    <location>
        <begin position="498"/>
        <end position="517"/>
    </location>
</feature>
<feature type="region of interest" description="Disordered" evidence="1">
    <location>
        <begin position="637"/>
        <end position="674"/>
    </location>
</feature>
<feature type="region of interest" description="Disordered" evidence="1">
    <location>
        <begin position="332"/>
        <end position="355"/>
    </location>
</feature>
<feature type="domain" description="SANTA" evidence="2">
    <location>
        <begin position="875"/>
        <end position="951"/>
    </location>
</feature>
<evidence type="ECO:0000256" key="1">
    <source>
        <dbReference type="SAM" id="MobiDB-lite"/>
    </source>
</evidence>
<evidence type="ECO:0000313" key="4">
    <source>
        <dbReference type="Proteomes" id="UP000002358"/>
    </source>
</evidence>
<evidence type="ECO:0000313" key="3">
    <source>
        <dbReference type="EnsemblMetazoa" id="XP_016839454"/>
    </source>
</evidence>
<dbReference type="EnsemblMetazoa" id="XM_016983965">
    <property type="protein sequence ID" value="XP_016839454"/>
    <property type="gene ID" value="LOC100678240"/>
</dbReference>
<proteinExistence type="predicted"/>